<keyword evidence="1" id="KW-0805">Transcription regulation</keyword>
<dbReference type="InterPro" id="IPR029442">
    <property type="entry name" value="GyrI-like"/>
</dbReference>
<dbReference type="SUPFAM" id="SSF55136">
    <property type="entry name" value="Probable bacterial effector-binding domain"/>
    <property type="match status" value="1"/>
</dbReference>
<protein>
    <submittedName>
        <fullName evidence="5">AraC family transcriptional regulator</fullName>
    </submittedName>
</protein>
<dbReference type="SMART" id="SM00342">
    <property type="entry name" value="HTH_ARAC"/>
    <property type="match status" value="1"/>
</dbReference>
<evidence type="ECO:0000256" key="2">
    <source>
        <dbReference type="ARBA" id="ARBA00023125"/>
    </source>
</evidence>
<dbReference type="SMART" id="SM00871">
    <property type="entry name" value="AraC_E_bind"/>
    <property type="match status" value="1"/>
</dbReference>
<dbReference type="InterPro" id="IPR018062">
    <property type="entry name" value="HTH_AraC-typ_CS"/>
</dbReference>
<evidence type="ECO:0000313" key="5">
    <source>
        <dbReference type="EMBL" id="GAT63065.1"/>
    </source>
</evidence>
<dbReference type="GO" id="GO:0043565">
    <property type="term" value="F:sequence-specific DNA binding"/>
    <property type="evidence" value="ECO:0007669"/>
    <property type="project" value="InterPro"/>
</dbReference>
<proteinExistence type="predicted"/>
<evidence type="ECO:0000259" key="4">
    <source>
        <dbReference type="PROSITE" id="PS01124"/>
    </source>
</evidence>
<dbReference type="Gene3D" id="3.20.80.10">
    <property type="entry name" value="Regulatory factor, effector binding domain"/>
    <property type="match status" value="1"/>
</dbReference>
<feature type="domain" description="HTH araC/xylS-type" evidence="4">
    <location>
        <begin position="33"/>
        <end position="131"/>
    </location>
</feature>
<evidence type="ECO:0000313" key="6">
    <source>
        <dbReference type="Proteomes" id="UP000076586"/>
    </source>
</evidence>
<dbReference type="InterPro" id="IPR018060">
    <property type="entry name" value="HTH_AraC"/>
</dbReference>
<organism evidence="5 6">
    <name type="scientific">Paludibacter jiangxiensis</name>
    <dbReference type="NCBI Taxonomy" id="681398"/>
    <lineage>
        <taxon>Bacteria</taxon>
        <taxon>Pseudomonadati</taxon>
        <taxon>Bacteroidota</taxon>
        <taxon>Bacteroidia</taxon>
        <taxon>Bacteroidales</taxon>
        <taxon>Paludibacteraceae</taxon>
        <taxon>Paludibacter</taxon>
    </lineage>
</organism>
<gene>
    <name evidence="5" type="ORF">PJIAN_3377</name>
</gene>
<comment type="caution">
    <text evidence="5">The sequence shown here is derived from an EMBL/GenBank/DDBJ whole genome shotgun (WGS) entry which is preliminary data.</text>
</comment>
<sequence>MGRLSKVYLCSVKQQTIMQNKLTTREEYLRRINIVTEYINNHLDEKLDLSKLADLSNLSPFHFHRITKAFLGEPIGAYITRTRVETAARLLRYTELPVQDIAFSVGYEMPSSLSKVFNQYYGISPIEFRNNKNFTIMKPAVINPALNLKAPKMVDLADQNLIYIRHTGDYSSLDFCGAWTKLWGCVKSQKLFTAGIEHICIYHDDPKVTEPDKLRTDICLVIHKPAQPEGEIGVKTMPGGKYAVFLYQGSYDNLGSVYDTIFGYWLPESGAQLRNVACFEKYLNNPDKTEPAKLKTEIYVPVQ</sequence>
<dbReference type="STRING" id="681398.PJIAN_3377"/>
<dbReference type="InterPro" id="IPR011256">
    <property type="entry name" value="Reg_factor_effector_dom_sf"/>
</dbReference>
<dbReference type="GO" id="GO:0003700">
    <property type="term" value="F:DNA-binding transcription factor activity"/>
    <property type="evidence" value="ECO:0007669"/>
    <property type="project" value="InterPro"/>
</dbReference>
<dbReference type="SUPFAM" id="SSF46689">
    <property type="entry name" value="Homeodomain-like"/>
    <property type="match status" value="2"/>
</dbReference>
<dbReference type="PROSITE" id="PS00041">
    <property type="entry name" value="HTH_ARAC_FAMILY_1"/>
    <property type="match status" value="1"/>
</dbReference>
<reference evidence="6" key="2">
    <citation type="journal article" date="2017" name="Genome Announc.">
        <title>Draft genome sequence of Paludibacter jiangxiensis NM7(T), a propionate-producing fermentative bacterium.</title>
        <authorList>
            <person name="Qiu Y.-L."/>
            <person name="Tourlousse D.M."/>
            <person name="Matsuura N."/>
            <person name="Ohashi A."/>
            <person name="Sekiguchi Y."/>
        </authorList>
    </citation>
    <scope>NUCLEOTIDE SEQUENCE [LARGE SCALE GENOMIC DNA]</scope>
    <source>
        <strain evidence="6">NM7</strain>
    </source>
</reference>
<reference evidence="6" key="1">
    <citation type="submission" date="2016-04" db="EMBL/GenBank/DDBJ databases">
        <title>Draft genome sequence of Paludibacter jiangxiensis strain NM7.</title>
        <authorList>
            <person name="Qiu Y."/>
            <person name="Matsuura N."/>
            <person name="Ohashi A."/>
            <person name="Tourlousse M.D."/>
            <person name="Sekiguchi Y."/>
        </authorList>
    </citation>
    <scope>NUCLEOTIDE SEQUENCE [LARGE SCALE GENOMIC DNA]</scope>
    <source>
        <strain evidence="6">NM7</strain>
    </source>
</reference>
<evidence type="ECO:0000256" key="3">
    <source>
        <dbReference type="ARBA" id="ARBA00023163"/>
    </source>
</evidence>
<dbReference type="InterPro" id="IPR050908">
    <property type="entry name" value="SmbC-like"/>
</dbReference>
<keyword evidence="3" id="KW-0804">Transcription</keyword>
<dbReference type="Proteomes" id="UP000076586">
    <property type="component" value="Unassembled WGS sequence"/>
</dbReference>
<evidence type="ECO:0000256" key="1">
    <source>
        <dbReference type="ARBA" id="ARBA00023015"/>
    </source>
</evidence>
<dbReference type="EMBL" id="BDCR01000003">
    <property type="protein sequence ID" value="GAT63065.1"/>
    <property type="molecule type" value="Genomic_DNA"/>
</dbReference>
<keyword evidence="6" id="KW-1185">Reference proteome</keyword>
<dbReference type="Pfam" id="PF12833">
    <property type="entry name" value="HTH_18"/>
    <property type="match status" value="1"/>
</dbReference>
<dbReference type="PROSITE" id="PS01124">
    <property type="entry name" value="HTH_ARAC_FAMILY_2"/>
    <property type="match status" value="1"/>
</dbReference>
<dbReference type="AlphaFoldDB" id="A0A161LEI9"/>
<accession>A0A161LEI9</accession>
<keyword evidence="2" id="KW-0238">DNA-binding</keyword>
<dbReference type="Pfam" id="PF06445">
    <property type="entry name" value="GyrI-like"/>
    <property type="match status" value="1"/>
</dbReference>
<dbReference type="PANTHER" id="PTHR40055">
    <property type="entry name" value="TRANSCRIPTIONAL REGULATOR YGIV-RELATED"/>
    <property type="match status" value="1"/>
</dbReference>
<dbReference type="Gene3D" id="1.10.10.60">
    <property type="entry name" value="Homeodomain-like"/>
    <property type="match status" value="2"/>
</dbReference>
<name>A0A161LEI9_9BACT</name>
<dbReference type="InterPro" id="IPR010499">
    <property type="entry name" value="AraC_E-bd"/>
</dbReference>
<dbReference type="InterPro" id="IPR009057">
    <property type="entry name" value="Homeodomain-like_sf"/>
</dbReference>
<dbReference type="PANTHER" id="PTHR40055:SF1">
    <property type="entry name" value="TRANSCRIPTIONAL REGULATOR YGIV-RELATED"/>
    <property type="match status" value="1"/>
</dbReference>